<dbReference type="Pfam" id="PF18266">
    <property type="entry name" value="Ncstrn_small"/>
    <property type="match status" value="1"/>
</dbReference>
<keyword evidence="6" id="KW-0914">Notch signaling pathway</keyword>
<dbReference type="Ensembl" id="ENSPKIT00000005038.1">
    <property type="protein sequence ID" value="ENSPKIP00000024332.1"/>
    <property type="gene ID" value="ENSPKIG00000007630.1"/>
</dbReference>
<dbReference type="PANTHER" id="PTHR21092">
    <property type="entry name" value="NICASTRIN"/>
    <property type="match status" value="1"/>
</dbReference>
<dbReference type="PANTHER" id="PTHR21092:SF0">
    <property type="entry name" value="NICASTRIN"/>
    <property type="match status" value="1"/>
</dbReference>
<comment type="subcellular location">
    <subcellularLocation>
        <location evidence="1">Membrane</location>
        <topology evidence="1">Single-pass type I membrane protein</topology>
    </subcellularLocation>
</comment>
<reference evidence="13" key="2">
    <citation type="submission" date="2025-09" db="UniProtKB">
        <authorList>
            <consortium name="Ensembl"/>
        </authorList>
    </citation>
    <scope>IDENTIFICATION</scope>
</reference>
<keyword evidence="5 11" id="KW-0732">Signal</keyword>
<evidence type="ECO:0000256" key="9">
    <source>
        <dbReference type="ARBA" id="ARBA00023180"/>
    </source>
</evidence>
<dbReference type="STRING" id="1676925.ENSPKIP00000024332"/>
<evidence type="ECO:0000313" key="13">
    <source>
        <dbReference type="Ensembl" id="ENSPKIP00000024332.1"/>
    </source>
</evidence>
<keyword evidence="9" id="KW-0325">Glycoprotein</keyword>
<dbReference type="GO" id="GO:0007220">
    <property type="term" value="P:Notch receptor processing"/>
    <property type="evidence" value="ECO:0007669"/>
    <property type="project" value="TreeGrafter"/>
</dbReference>
<dbReference type="GO" id="GO:0007219">
    <property type="term" value="P:Notch signaling pathway"/>
    <property type="evidence" value="ECO:0007669"/>
    <property type="project" value="UniProtKB-KW"/>
</dbReference>
<dbReference type="AlphaFoldDB" id="A0A3B3S0S5"/>
<dbReference type="InterPro" id="IPR041084">
    <property type="entry name" value="Ncstrn_small"/>
</dbReference>
<sequence length="702" mass="77782">MGPQAASLVLLILFFACNGVNSSSVQQKIYVELKNTFPCVRLLNATHQIGCQSSISGDTGILHVLETESDLNWVLSSGPNPPYLVLMDAQYFNRSTMMRFRDSMRVAGVVLVIPKSSPPQGFSPHNSCPNQGTGVYSKNYGPELADCNTTVWNPLGDGLSYEDFNFPIFSLHEDNDTDIIRKCYQDHNVGVNNSAPQYPLCAMQLFSHMHAVKDTVTCMRRTDIQSRFSISPEIVCDALTDYNVWASIRPLNNTAKGHLNGEKLVVAATRLDSRSFFWDEAPGAESGVAGFVTLLATVQALRAVTETAPTPNNILFVFFQGEAFDYIGSSRMVYDMKNGKFVIDLDNIHSLIEIGQVALRRDSKLWLHSDPVSRKNSSIESEVKKLVSNMQHAGAGLRFSLDEPGVTQPLPPSSFQRFLREGVIPGVVLADHQSAFNNRYYESLYDNAEYLNVTYPPNLSPEEQLEFVTNTAKDVAEVATLVARSLYIQAGGEKANLPNISADPKMVTQMLYGFLVQPNNSWFRALVAPDVVQKLGPRPLQYYIGVHDKSDPIKTSTRIIQYILANFTGTVTNLSQSQCQNPENLPGESKDLYSYLWVQGPVAPNSTQGEGYCIRAPVRLSRAVSPAFELQDYGSKDYSTWAESRWKRINARIFLVASRDLEMLTLGVGVGVLLVSLLVTYFINAKADVLFSSSREPSSTAY</sequence>
<dbReference type="Gene3D" id="3.40.630.10">
    <property type="entry name" value="Zn peptidases"/>
    <property type="match status" value="1"/>
</dbReference>
<accession>A0A3B3S0S5</accession>
<dbReference type="GO" id="GO:0016485">
    <property type="term" value="P:protein processing"/>
    <property type="evidence" value="ECO:0007669"/>
    <property type="project" value="InterPro"/>
</dbReference>
<comment type="similarity">
    <text evidence="2">Belongs to the nicastrin family.</text>
</comment>
<dbReference type="InterPro" id="IPR008710">
    <property type="entry name" value="Nicastrin"/>
</dbReference>
<evidence type="ECO:0000256" key="1">
    <source>
        <dbReference type="ARBA" id="ARBA00004479"/>
    </source>
</evidence>
<evidence type="ECO:0000259" key="12">
    <source>
        <dbReference type="Pfam" id="PF18266"/>
    </source>
</evidence>
<feature type="domain" description="Nicastrin small lobe" evidence="12">
    <location>
        <begin position="38"/>
        <end position="211"/>
    </location>
</feature>
<evidence type="ECO:0000256" key="10">
    <source>
        <dbReference type="SAM" id="Phobius"/>
    </source>
</evidence>
<keyword evidence="14" id="KW-1185">Reference proteome</keyword>
<evidence type="ECO:0000313" key="14">
    <source>
        <dbReference type="Proteomes" id="UP000261540"/>
    </source>
</evidence>
<organism evidence="13 14">
    <name type="scientific">Paramormyrops kingsleyae</name>
    <dbReference type="NCBI Taxonomy" id="1676925"/>
    <lineage>
        <taxon>Eukaryota</taxon>
        <taxon>Metazoa</taxon>
        <taxon>Chordata</taxon>
        <taxon>Craniata</taxon>
        <taxon>Vertebrata</taxon>
        <taxon>Euteleostomi</taxon>
        <taxon>Actinopterygii</taxon>
        <taxon>Neopterygii</taxon>
        <taxon>Teleostei</taxon>
        <taxon>Osteoglossocephala</taxon>
        <taxon>Osteoglossomorpha</taxon>
        <taxon>Osteoglossiformes</taxon>
        <taxon>Mormyridae</taxon>
        <taxon>Paramormyrops</taxon>
    </lineage>
</organism>
<evidence type="ECO:0000256" key="4">
    <source>
        <dbReference type="ARBA" id="ARBA00022692"/>
    </source>
</evidence>
<dbReference type="CDD" id="cd03881">
    <property type="entry name" value="M28_Nicastrin"/>
    <property type="match status" value="1"/>
</dbReference>
<reference evidence="13" key="1">
    <citation type="submission" date="2025-08" db="UniProtKB">
        <authorList>
            <consortium name="Ensembl"/>
        </authorList>
    </citation>
    <scope>IDENTIFICATION</scope>
</reference>
<dbReference type="OrthoDB" id="755951at2759"/>
<dbReference type="SUPFAM" id="SSF53187">
    <property type="entry name" value="Zn-dependent exopeptidases"/>
    <property type="match status" value="1"/>
</dbReference>
<keyword evidence="4 10" id="KW-0812">Transmembrane</keyword>
<feature type="transmembrane region" description="Helical" evidence="10">
    <location>
        <begin position="663"/>
        <end position="683"/>
    </location>
</feature>
<dbReference type="Proteomes" id="UP000261540">
    <property type="component" value="Unplaced"/>
</dbReference>
<evidence type="ECO:0000256" key="6">
    <source>
        <dbReference type="ARBA" id="ARBA00022976"/>
    </source>
</evidence>
<keyword evidence="8 10" id="KW-0472">Membrane</keyword>
<name>A0A3B3S0S5_9TELE</name>
<dbReference type="GO" id="GO:0005886">
    <property type="term" value="C:plasma membrane"/>
    <property type="evidence" value="ECO:0007669"/>
    <property type="project" value="UniProtKB-ARBA"/>
</dbReference>
<proteinExistence type="inferred from homology"/>
<feature type="signal peptide" evidence="11">
    <location>
        <begin position="1"/>
        <end position="22"/>
    </location>
</feature>
<keyword evidence="7 10" id="KW-1133">Transmembrane helix</keyword>
<evidence type="ECO:0000256" key="5">
    <source>
        <dbReference type="ARBA" id="ARBA00022729"/>
    </source>
</evidence>
<feature type="chain" id="PRO_5017396534" description="Nicastrin" evidence="11">
    <location>
        <begin position="23"/>
        <end position="702"/>
    </location>
</feature>
<protein>
    <recommendedName>
        <fullName evidence="3">Nicastrin</fullName>
    </recommendedName>
</protein>
<evidence type="ECO:0000256" key="7">
    <source>
        <dbReference type="ARBA" id="ARBA00022989"/>
    </source>
</evidence>
<evidence type="ECO:0000256" key="8">
    <source>
        <dbReference type="ARBA" id="ARBA00023136"/>
    </source>
</evidence>
<evidence type="ECO:0000256" key="3">
    <source>
        <dbReference type="ARBA" id="ARBA00015303"/>
    </source>
</evidence>
<dbReference type="Pfam" id="PF05450">
    <property type="entry name" value="Nicastrin"/>
    <property type="match status" value="1"/>
</dbReference>
<evidence type="ECO:0000256" key="11">
    <source>
        <dbReference type="SAM" id="SignalP"/>
    </source>
</evidence>
<evidence type="ECO:0000256" key="2">
    <source>
        <dbReference type="ARBA" id="ARBA00007717"/>
    </source>
</evidence>
<dbReference type="GeneTree" id="ENSGT00390000014633"/>